<comment type="caution">
    <text evidence="8">The sequence shown here is derived from an EMBL/GenBank/DDBJ whole genome shotgun (WGS) entry which is preliminary data.</text>
</comment>
<dbReference type="InterPro" id="IPR051313">
    <property type="entry name" value="Bact_iron-sidero_bind"/>
</dbReference>
<feature type="coiled-coil region" evidence="5">
    <location>
        <begin position="166"/>
        <end position="193"/>
    </location>
</feature>
<evidence type="ECO:0000256" key="1">
    <source>
        <dbReference type="ARBA" id="ARBA00004196"/>
    </source>
</evidence>
<comment type="subcellular location">
    <subcellularLocation>
        <location evidence="1">Cell envelope</location>
    </subcellularLocation>
</comment>
<evidence type="ECO:0000256" key="4">
    <source>
        <dbReference type="ARBA" id="ARBA00022729"/>
    </source>
</evidence>
<proteinExistence type="inferred from homology"/>
<dbReference type="SUPFAM" id="SSF53807">
    <property type="entry name" value="Helical backbone' metal receptor"/>
    <property type="match status" value="1"/>
</dbReference>
<keyword evidence="4 6" id="KW-0732">Signal</keyword>
<dbReference type="RefSeq" id="WP_367780431.1">
    <property type="nucleotide sequence ID" value="NZ_JBFMIA010000019.1"/>
</dbReference>
<dbReference type="CDD" id="cd01140">
    <property type="entry name" value="FatB"/>
    <property type="match status" value="1"/>
</dbReference>
<dbReference type="PANTHER" id="PTHR30532">
    <property type="entry name" value="IRON III DICITRATE-BINDING PERIPLASMIC PROTEIN"/>
    <property type="match status" value="1"/>
</dbReference>
<reference evidence="8 9" key="1">
    <citation type="journal article" date="1979" name="Int. J. Syst. Evol. Microbiol.">
        <title>Bacillus globisporus subsp. marinus subsp. nov.</title>
        <authorList>
            <person name="Liu H."/>
        </authorList>
    </citation>
    <scope>NUCLEOTIDE SEQUENCE [LARGE SCALE GENOMIC DNA]</scope>
    <source>
        <strain evidence="8 9">DSM 1297</strain>
    </source>
</reference>
<dbReference type="InterPro" id="IPR033870">
    <property type="entry name" value="FatB"/>
</dbReference>
<organism evidence="8 9">
    <name type="scientific">Jeotgalibacillus marinus</name>
    <dbReference type="NCBI Taxonomy" id="86667"/>
    <lineage>
        <taxon>Bacteria</taxon>
        <taxon>Bacillati</taxon>
        <taxon>Bacillota</taxon>
        <taxon>Bacilli</taxon>
        <taxon>Bacillales</taxon>
        <taxon>Caryophanaceae</taxon>
        <taxon>Jeotgalibacillus</taxon>
    </lineage>
</organism>
<dbReference type="Pfam" id="PF01497">
    <property type="entry name" value="Peripla_BP_2"/>
    <property type="match status" value="1"/>
</dbReference>
<name>A0ABV3Q6Q3_9BACL</name>
<keyword evidence="9" id="KW-1185">Reference proteome</keyword>
<dbReference type="Gene3D" id="3.40.50.1980">
    <property type="entry name" value="Nitrogenase molybdenum iron protein domain"/>
    <property type="match status" value="2"/>
</dbReference>
<evidence type="ECO:0000259" key="7">
    <source>
        <dbReference type="PROSITE" id="PS50983"/>
    </source>
</evidence>
<feature type="signal peptide" evidence="6">
    <location>
        <begin position="1"/>
        <end position="21"/>
    </location>
</feature>
<dbReference type="Proteomes" id="UP001556040">
    <property type="component" value="Unassembled WGS sequence"/>
</dbReference>
<evidence type="ECO:0000256" key="3">
    <source>
        <dbReference type="ARBA" id="ARBA00022448"/>
    </source>
</evidence>
<evidence type="ECO:0000256" key="2">
    <source>
        <dbReference type="ARBA" id="ARBA00008814"/>
    </source>
</evidence>
<feature type="domain" description="Fe/B12 periplasmic-binding" evidence="7">
    <location>
        <begin position="55"/>
        <end position="316"/>
    </location>
</feature>
<sequence>MKKNTFLLPIAALTLTLAACGTDDSTGSDATNDNKEEITIKHELGETTVEKNPETVVVFDYGTLDTLDSLDVEVAGIPKTPNEKVPNYLSHYIDDEYVNVGGLKEPDFEAINAMDPDLIIISGRQSDMYDEFTDIAPTIYMGLDTTRYMESFEENVMTVAGIFDKEEEAADQLEAVQASIDELHEEVAAEDKSALVTLAVDGKISAYGAGSRFGMIYDVLGFKPLDDTIDESTHGQNISYEYIVEENPEYLFVVDKDGLVGGESSSAKQYLENELVEQTTASQDDHIVYLDASYWYYSDGGLTSVQGMVDEVAAGL</sequence>
<keyword evidence="5" id="KW-0175">Coiled coil</keyword>
<keyword evidence="3" id="KW-0813">Transport</keyword>
<gene>
    <name evidence="8" type="ORF">AB1471_14205</name>
</gene>
<evidence type="ECO:0000313" key="9">
    <source>
        <dbReference type="Proteomes" id="UP001556040"/>
    </source>
</evidence>
<dbReference type="PROSITE" id="PS51257">
    <property type="entry name" value="PROKAR_LIPOPROTEIN"/>
    <property type="match status" value="1"/>
</dbReference>
<comment type="similarity">
    <text evidence="2">Belongs to the bacterial solute-binding protein 8 family.</text>
</comment>
<feature type="chain" id="PRO_5046200442" evidence="6">
    <location>
        <begin position="22"/>
        <end position="316"/>
    </location>
</feature>
<evidence type="ECO:0000256" key="6">
    <source>
        <dbReference type="SAM" id="SignalP"/>
    </source>
</evidence>
<evidence type="ECO:0000256" key="5">
    <source>
        <dbReference type="SAM" id="Coils"/>
    </source>
</evidence>
<dbReference type="EMBL" id="JBFMIA010000019">
    <property type="protein sequence ID" value="MEW9502944.1"/>
    <property type="molecule type" value="Genomic_DNA"/>
</dbReference>
<dbReference type="PROSITE" id="PS50983">
    <property type="entry name" value="FE_B12_PBP"/>
    <property type="match status" value="1"/>
</dbReference>
<dbReference type="PANTHER" id="PTHR30532:SF28">
    <property type="entry name" value="PETROBACTIN-BINDING PROTEIN YCLQ"/>
    <property type="match status" value="1"/>
</dbReference>
<accession>A0ABV3Q6Q3</accession>
<evidence type="ECO:0000313" key="8">
    <source>
        <dbReference type="EMBL" id="MEW9502944.1"/>
    </source>
</evidence>
<dbReference type="InterPro" id="IPR002491">
    <property type="entry name" value="ABC_transptr_periplasmic_BD"/>
</dbReference>
<protein>
    <submittedName>
        <fullName evidence="8">Siderophore ABC transporter substrate-binding protein</fullName>
    </submittedName>
</protein>